<dbReference type="Pfam" id="PF00550">
    <property type="entry name" value="PP-binding"/>
    <property type="match status" value="1"/>
</dbReference>
<sequence length="305" mass="35060">MGIDDNFFELSGDSIRGAILINKLQAQLNEIIHFIVLFDTRTVAKLASYIEEHYPQTAAKLLGKEITAISELPQERIDEAKVLQMRSLIPSIAPPIDDDAIKNQPAIFILSPHRSGSTLLRVILGGNPQLFAPPELELLTFNTLGERKAAFSGRYSFWMEGTIRTIMQIRGCTPEEAIALMEELEAKNITTKQFYQLIQQWLGDKILVDKTPSYSIDLETLKRAEINFQSPLYIHLVRHPYATMRSYEEARVEQTFPYQHPFNRRELAELVWLISHQNILEFLQQVPQERQYQVKADCRSFANRA</sequence>
<keyword evidence="3" id="KW-1185">Reference proteome</keyword>
<dbReference type="Gene3D" id="3.40.50.300">
    <property type="entry name" value="P-loop containing nucleotide triphosphate hydrolases"/>
    <property type="match status" value="1"/>
</dbReference>
<dbReference type="Gene3D" id="1.10.1200.10">
    <property type="entry name" value="ACP-like"/>
    <property type="match status" value="1"/>
</dbReference>
<dbReference type="InterPro" id="IPR036736">
    <property type="entry name" value="ACP-like_sf"/>
</dbReference>
<gene>
    <name evidence="2" type="ORF">DP114_06270</name>
</gene>
<dbReference type="EMBL" id="CP030118">
    <property type="protein sequence ID" value="QDL07556.1"/>
    <property type="molecule type" value="Genomic_DNA"/>
</dbReference>
<dbReference type="InterPro" id="IPR009081">
    <property type="entry name" value="PP-bd_ACP"/>
</dbReference>
<dbReference type="Pfam" id="PF13469">
    <property type="entry name" value="Sulfotransfer_3"/>
    <property type="match status" value="1"/>
</dbReference>
<protein>
    <recommendedName>
        <fullName evidence="1">Carrier domain-containing protein</fullName>
    </recommendedName>
</protein>
<dbReference type="InterPro" id="IPR027417">
    <property type="entry name" value="P-loop_NTPase"/>
</dbReference>
<feature type="domain" description="Carrier" evidence="1">
    <location>
        <begin position="1"/>
        <end position="54"/>
    </location>
</feature>
<evidence type="ECO:0000313" key="2">
    <source>
        <dbReference type="EMBL" id="QDL07556.1"/>
    </source>
</evidence>
<name>A0A856MF19_9CYAN</name>
<dbReference type="KEGG" id="bsen:DP114_06270"/>
<dbReference type="SUPFAM" id="SSF52540">
    <property type="entry name" value="P-loop containing nucleoside triphosphate hydrolases"/>
    <property type="match status" value="1"/>
</dbReference>
<accession>A0A856MF19</accession>
<dbReference type="AlphaFoldDB" id="A0A856MF19"/>
<reference evidence="2 3" key="1">
    <citation type="submission" date="2018-06" db="EMBL/GenBank/DDBJ databases">
        <title>Comparative genomics of Brasilonema spp. strains.</title>
        <authorList>
            <person name="Alvarenga D.O."/>
            <person name="Fiore M.F."/>
            <person name="Varani A.M."/>
        </authorList>
    </citation>
    <scope>NUCLEOTIDE SEQUENCE [LARGE SCALE GENOMIC DNA]</scope>
    <source>
        <strain evidence="2 3">CENA114</strain>
    </source>
</reference>
<dbReference type="SUPFAM" id="SSF47336">
    <property type="entry name" value="ACP-like"/>
    <property type="match status" value="1"/>
</dbReference>
<dbReference type="PROSITE" id="PS50075">
    <property type="entry name" value="CARRIER"/>
    <property type="match status" value="1"/>
</dbReference>
<dbReference type="Proteomes" id="UP000503129">
    <property type="component" value="Chromosome"/>
</dbReference>
<evidence type="ECO:0000313" key="3">
    <source>
        <dbReference type="Proteomes" id="UP000503129"/>
    </source>
</evidence>
<proteinExistence type="predicted"/>
<evidence type="ECO:0000259" key="1">
    <source>
        <dbReference type="PROSITE" id="PS50075"/>
    </source>
</evidence>
<organism evidence="2 3">
    <name type="scientific">Brasilonema sennae CENA114</name>
    <dbReference type="NCBI Taxonomy" id="415709"/>
    <lineage>
        <taxon>Bacteria</taxon>
        <taxon>Bacillati</taxon>
        <taxon>Cyanobacteriota</taxon>
        <taxon>Cyanophyceae</taxon>
        <taxon>Nostocales</taxon>
        <taxon>Scytonemataceae</taxon>
        <taxon>Brasilonema</taxon>
        <taxon>Bromeliae group (in: Brasilonema)</taxon>
    </lineage>
</organism>